<keyword evidence="1" id="KW-0805">Transcription regulation</keyword>
<gene>
    <name evidence="6" type="ORF">GCM10009843_13340</name>
</gene>
<dbReference type="RefSeq" id="WP_344302892.1">
    <property type="nucleotide sequence ID" value="NZ_BAAAQQ010000004.1"/>
</dbReference>
<comment type="caution">
    <text evidence="6">The sequence shown here is derived from an EMBL/GenBank/DDBJ whole genome shotgun (WGS) entry which is preliminary data.</text>
</comment>
<evidence type="ECO:0000256" key="3">
    <source>
        <dbReference type="ARBA" id="ARBA00023163"/>
    </source>
</evidence>
<evidence type="ECO:0000256" key="4">
    <source>
        <dbReference type="PROSITE-ProRule" id="PRU00335"/>
    </source>
</evidence>
<evidence type="ECO:0000256" key="2">
    <source>
        <dbReference type="ARBA" id="ARBA00023125"/>
    </source>
</evidence>
<accession>A0ABN2Y4C3</accession>
<evidence type="ECO:0000313" key="6">
    <source>
        <dbReference type="EMBL" id="GAA2120108.1"/>
    </source>
</evidence>
<dbReference type="PRINTS" id="PR00455">
    <property type="entry name" value="HTHTETR"/>
</dbReference>
<dbReference type="Pfam" id="PF00440">
    <property type="entry name" value="TetR_N"/>
    <property type="match status" value="1"/>
</dbReference>
<proteinExistence type="predicted"/>
<name>A0ABN2Y4C3_9ACTN</name>
<dbReference type="InterPro" id="IPR009057">
    <property type="entry name" value="Homeodomain-like_sf"/>
</dbReference>
<reference evidence="6 7" key="1">
    <citation type="journal article" date="2019" name="Int. J. Syst. Evol. Microbiol.">
        <title>The Global Catalogue of Microorganisms (GCM) 10K type strain sequencing project: providing services to taxonomists for standard genome sequencing and annotation.</title>
        <authorList>
            <consortium name="The Broad Institute Genomics Platform"/>
            <consortium name="The Broad Institute Genome Sequencing Center for Infectious Disease"/>
            <person name="Wu L."/>
            <person name="Ma J."/>
        </authorList>
    </citation>
    <scope>NUCLEOTIDE SEQUENCE [LARGE SCALE GENOMIC DNA]</scope>
    <source>
        <strain evidence="6 7">JCM 16021</strain>
    </source>
</reference>
<keyword evidence="2 4" id="KW-0238">DNA-binding</keyword>
<dbReference type="InterPro" id="IPR001647">
    <property type="entry name" value="HTH_TetR"/>
</dbReference>
<dbReference type="InterPro" id="IPR050109">
    <property type="entry name" value="HTH-type_TetR-like_transc_reg"/>
</dbReference>
<dbReference type="PROSITE" id="PS50977">
    <property type="entry name" value="HTH_TETR_2"/>
    <property type="match status" value="1"/>
</dbReference>
<dbReference type="PANTHER" id="PTHR30055:SF234">
    <property type="entry name" value="HTH-TYPE TRANSCRIPTIONAL REGULATOR BETI"/>
    <property type="match status" value="1"/>
</dbReference>
<evidence type="ECO:0000256" key="1">
    <source>
        <dbReference type="ARBA" id="ARBA00023015"/>
    </source>
</evidence>
<evidence type="ECO:0000259" key="5">
    <source>
        <dbReference type="PROSITE" id="PS50977"/>
    </source>
</evidence>
<feature type="DNA-binding region" description="H-T-H motif" evidence="4">
    <location>
        <begin position="38"/>
        <end position="57"/>
    </location>
</feature>
<dbReference type="EMBL" id="BAAAQQ010000004">
    <property type="protein sequence ID" value="GAA2120108.1"/>
    <property type="molecule type" value="Genomic_DNA"/>
</dbReference>
<feature type="domain" description="HTH tetR-type" evidence="5">
    <location>
        <begin position="15"/>
        <end position="75"/>
    </location>
</feature>
<protein>
    <submittedName>
        <fullName evidence="6">TetR/AcrR family transcriptional regulator</fullName>
    </submittedName>
</protein>
<dbReference type="PANTHER" id="PTHR30055">
    <property type="entry name" value="HTH-TYPE TRANSCRIPTIONAL REGULATOR RUTR"/>
    <property type="match status" value="1"/>
</dbReference>
<dbReference type="SUPFAM" id="SSF46689">
    <property type="entry name" value="Homeodomain-like"/>
    <property type="match status" value="1"/>
</dbReference>
<evidence type="ECO:0000313" key="7">
    <source>
        <dbReference type="Proteomes" id="UP001500575"/>
    </source>
</evidence>
<sequence length="198" mass="21806">MTRTYQQKKRAEQQEKTRLRIVEAAVALHGELGPARTTMSAVAERAGVQRNTLYRHFPDERALLHACSAHHVAQHPLPDPADWLDIDDPVARSRHGLRLVYAHWEADEAMTSHVVRDAEVHPLVGEVSRLRLGGPRAAIREALLTAWPEGQRSPEVTASIDLALSFRTWQTLVRGSGLSSDAAADLMAAAIACAAHRP</sequence>
<keyword evidence="7" id="KW-1185">Reference proteome</keyword>
<dbReference type="Proteomes" id="UP001500575">
    <property type="component" value="Unassembled WGS sequence"/>
</dbReference>
<organism evidence="6 7">
    <name type="scientific">Nocardioides bigeumensis</name>
    <dbReference type="NCBI Taxonomy" id="433657"/>
    <lineage>
        <taxon>Bacteria</taxon>
        <taxon>Bacillati</taxon>
        <taxon>Actinomycetota</taxon>
        <taxon>Actinomycetes</taxon>
        <taxon>Propionibacteriales</taxon>
        <taxon>Nocardioidaceae</taxon>
        <taxon>Nocardioides</taxon>
    </lineage>
</organism>
<dbReference type="Gene3D" id="1.10.357.10">
    <property type="entry name" value="Tetracycline Repressor, domain 2"/>
    <property type="match status" value="1"/>
</dbReference>
<keyword evidence="3" id="KW-0804">Transcription</keyword>